<dbReference type="Proteomes" id="UP000190460">
    <property type="component" value="Unassembled WGS sequence"/>
</dbReference>
<evidence type="ECO:0000256" key="7">
    <source>
        <dbReference type="RuleBase" id="RU363069"/>
    </source>
</evidence>
<evidence type="ECO:0000313" key="10">
    <source>
        <dbReference type="EMBL" id="SKA86183.1"/>
    </source>
</evidence>
<feature type="domain" description="Calcineurin-like phosphoesterase" evidence="8">
    <location>
        <begin position="1"/>
        <end position="231"/>
    </location>
</feature>
<evidence type="ECO:0000256" key="6">
    <source>
        <dbReference type="ARBA" id="ARBA00022839"/>
    </source>
</evidence>
<dbReference type="PANTHER" id="PTHR30337:SF0">
    <property type="entry name" value="NUCLEASE SBCCD SUBUNIT D"/>
    <property type="match status" value="1"/>
</dbReference>
<keyword evidence="7" id="KW-0255">Endonuclease</keyword>
<evidence type="ECO:0000256" key="1">
    <source>
        <dbReference type="ARBA" id="ARBA00010555"/>
    </source>
</evidence>
<dbReference type="STRING" id="92487.SAMN02745130_02688"/>
<keyword evidence="11" id="KW-1185">Reference proteome</keyword>
<keyword evidence="4 7" id="KW-0540">Nuclease</keyword>
<organism evidence="10 11">
    <name type="scientific">Thiothrix eikelboomii</name>
    <dbReference type="NCBI Taxonomy" id="92487"/>
    <lineage>
        <taxon>Bacteria</taxon>
        <taxon>Pseudomonadati</taxon>
        <taxon>Pseudomonadota</taxon>
        <taxon>Gammaproteobacteria</taxon>
        <taxon>Thiotrichales</taxon>
        <taxon>Thiotrichaceae</taxon>
        <taxon>Thiothrix</taxon>
    </lineage>
</organism>
<evidence type="ECO:0000256" key="2">
    <source>
        <dbReference type="ARBA" id="ARBA00011322"/>
    </source>
</evidence>
<evidence type="ECO:0000256" key="5">
    <source>
        <dbReference type="ARBA" id="ARBA00022801"/>
    </source>
</evidence>
<dbReference type="GO" id="GO:0006260">
    <property type="term" value="P:DNA replication"/>
    <property type="evidence" value="ECO:0007669"/>
    <property type="project" value="UniProtKB-KW"/>
</dbReference>
<dbReference type="InterPro" id="IPR026843">
    <property type="entry name" value="SbcD_C"/>
</dbReference>
<dbReference type="GO" id="GO:0004519">
    <property type="term" value="F:endonuclease activity"/>
    <property type="evidence" value="ECO:0007669"/>
    <property type="project" value="UniProtKB-KW"/>
</dbReference>
<dbReference type="InterPro" id="IPR041796">
    <property type="entry name" value="Mre11_N"/>
</dbReference>
<dbReference type="Pfam" id="PF00149">
    <property type="entry name" value="Metallophos"/>
    <property type="match status" value="1"/>
</dbReference>
<dbReference type="InterPro" id="IPR004593">
    <property type="entry name" value="SbcD"/>
</dbReference>
<evidence type="ECO:0000256" key="3">
    <source>
        <dbReference type="ARBA" id="ARBA00013365"/>
    </source>
</evidence>
<dbReference type="InterPro" id="IPR029052">
    <property type="entry name" value="Metallo-depent_PP-like"/>
</dbReference>
<comment type="similarity">
    <text evidence="1 7">Belongs to the SbcD family.</text>
</comment>
<dbReference type="InterPro" id="IPR004843">
    <property type="entry name" value="Calcineurin-like_PHP"/>
</dbReference>
<dbReference type="RefSeq" id="WP_078923140.1">
    <property type="nucleotide sequence ID" value="NZ_FUYB01000014.1"/>
</dbReference>
<dbReference type="InterPro" id="IPR050535">
    <property type="entry name" value="DNA_Repair-Maintenance_Comp"/>
</dbReference>
<dbReference type="PANTHER" id="PTHR30337">
    <property type="entry name" value="COMPONENT OF ATP-DEPENDENT DSDNA EXONUCLEASE"/>
    <property type="match status" value="1"/>
</dbReference>
<evidence type="ECO:0000259" key="9">
    <source>
        <dbReference type="Pfam" id="PF12320"/>
    </source>
</evidence>
<sequence>MRLIHTADWHLGQSLHGFERRYEQQCFLNWLLATLVDKQADALIIAGDIFDTANPSAVAQQQLYQFLTAARASLPHLNTVLIAGNHDSPARLEAPRPFLQLLDAVVSGQVWRLPNGQHDLASLVVPLKDRTGAVAAWCLAVPFLRPADLPKVTSEQDAFLAGVEGVYAQTLAIAQSQATDQQAIIALGHCYLQGGAASQDSERRIMIGNSEALPASIFSPALTYVALGHLHLAQSVGQTDWIRYAGSPLPMSFAETQYPHQVLCVDLAGSRLAAVESVRIPRFVELLRVPAKPAPLDQVVAALQALELAALPETEQPYLEVRVQLTAPEPGLRQRIEDALKDKPVRLAKIETRYLRTEGDENELAPLSLEDLAELDPLHLLTELYQQKYATDLPSELSQAFHQLLQETQLEAV</sequence>
<keyword evidence="6 7" id="KW-0269">Exonuclease</keyword>
<dbReference type="GO" id="GO:0006310">
    <property type="term" value="P:DNA recombination"/>
    <property type="evidence" value="ECO:0007669"/>
    <property type="project" value="UniProtKB-KW"/>
</dbReference>
<evidence type="ECO:0000256" key="4">
    <source>
        <dbReference type="ARBA" id="ARBA00022722"/>
    </source>
</evidence>
<name>A0A1T4X9E0_9GAMM</name>
<reference evidence="10 11" key="1">
    <citation type="submission" date="2017-02" db="EMBL/GenBank/DDBJ databases">
        <authorList>
            <person name="Peterson S.W."/>
        </authorList>
    </citation>
    <scope>NUCLEOTIDE SEQUENCE [LARGE SCALE GENOMIC DNA]</scope>
    <source>
        <strain evidence="10 11">ATCC 49788</strain>
    </source>
</reference>
<evidence type="ECO:0000313" key="11">
    <source>
        <dbReference type="Proteomes" id="UP000190460"/>
    </source>
</evidence>
<evidence type="ECO:0000259" key="8">
    <source>
        <dbReference type="Pfam" id="PF00149"/>
    </source>
</evidence>
<dbReference type="GO" id="GO:0008408">
    <property type="term" value="F:3'-5' exonuclease activity"/>
    <property type="evidence" value="ECO:0007669"/>
    <property type="project" value="InterPro"/>
</dbReference>
<comment type="subunit">
    <text evidence="2 7">Heterodimer of SbcC and SbcD.</text>
</comment>
<dbReference type="SUPFAM" id="SSF56300">
    <property type="entry name" value="Metallo-dependent phosphatases"/>
    <property type="match status" value="1"/>
</dbReference>
<dbReference type="AlphaFoldDB" id="A0A1T4X9E0"/>
<keyword evidence="7" id="KW-0233">DNA recombination</keyword>
<dbReference type="EMBL" id="FUYB01000014">
    <property type="protein sequence ID" value="SKA86183.1"/>
    <property type="molecule type" value="Genomic_DNA"/>
</dbReference>
<dbReference type="NCBIfam" id="TIGR00619">
    <property type="entry name" value="sbcd"/>
    <property type="match status" value="1"/>
</dbReference>
<accession>A0A1T4X9E0</accession>
<keyword evidence="5 7" id="KW-0378">Hydrolase</keyword>
<gene>
    <name evidence="7" type="primary">sbcD</name>
    <name evidence="10" type="ORF">SAMN02745130_02688</name>
</gene>
<dbReference type="Gene3D" id="3.60.21.10">
    <property type="match status" value="1"/>
</dbReference>
<feature type="domain" description="Nuclease SbcCD subunit D C-terminal" evidence="9">
    <location>
        <begin position="282"/>
        <end position="388"/>
    </location>
</feature>
<keyword evidence="7" id="KW-0235">DNA replication</keyword>
<protein>
    <recommendedName>
        <fullName evidence="3 7">Nuclease SbcCD subunit D</fullName>
    </recommendedName>
</protein>
<dbReference type="OrthoDB" id="9773856at2"/>
<dbReference type="CDD" id="cd00840">
    <property type="entry name" value="MPP_Mre11_N"/>
    <property type="match status" value="1"/>
</dbReference>
<comment type="function">
    <text evidence="7">SbcCD cleaves DNA hairpin structures. These structures can inhibit DNA replication and are intermediates in certain DNA recombination reactions. The complex acts as a 3'-&gt;5' double strand exonuclease that can open hairpins. It also has a 5' single-strand endonuclease activity.</text>
</comment>
<dbReference type="Pfam" id="PF12320">
    <property type="entry name" value="SbcD_C"/>
    <property type="match status" value="1"/>
</dbReference>
<proteinExistence type="inferred from homology"/>